<evidence type="ECO:0000259" key="2">
    <source>
        <dbReference type="Pfam" id="PF02371"/>
    </source>
</evidence>
<protein>
    <submittedName>
        <fullName evidence="3">Transposase</fullName>
    </submittedName>
</protein>
<dbReference type="InterPro" id="IPR047650">
    <property type="entry name" value="Transpos_IS110"/>
</dbReference>
<feature type="domain" description="Transposase IS116/IS110/IS902 C-terminal" evidence="2">
    <location>
        <begin position="218"/>
        <end position="288"/>
    </location>
</feature>
<dbReference type="InterPro" id="IPR003346">
    <property type="entry name" value="Transposase_20"/>
</dbReference>
<accession>A0A076F252</accession>
<dbReference type="PANTHER" id="PTHR33055:SF13">
    <property type="entry name" value="TRANSPOSASE"/>
    <property type="match status" value="1"/>
</dbReference>
<dbReference type="InterPro" id="IPR002525">
    <property type="entry name" value="Transp_IS110-like_N"/>
</dbReference>
<dbReference type="GO" id="GO:0004803">
    <property type="term" value="F:transposase activity"/>
    <property type="evidence" value="ECO:0007669"/>
    <property type="project" value="InterPro"/>
</dbReference>
<name>A0A076F252_RHOOP</name>
<reference evidence="3 4" key="1">
    <citation type="submission" date="2014-07" db="EMBL/GenBank/DDBJ databases">
        <title>Genome Sequence of Rhodococcus opacus Strain R7, a Biodegrader of Mono- and Polycyclic Aromatic Hydrocarbons.</title>
        <authorList>
            <person name="Di Gennaro P."/>
            <person name="Zampolli J."/>
            <person name="Presti I."/>
            <person name="Cappelletti M."/>
            <person name="D'Ursi P."/>
            <person name="Orro A."/>
            <person name="Mezzelani A."/>
            <person name="Milanesi L."/>
        </authorList>
    </citation>
    <scope>NUCLEOTIDE SEQUENCE [LARGE SCALE GENOMIC DNA]</scope>
    <source>
        <strain evidence="3 4">R7</strain>
        <plasmid evidence="3">pPDG4</plasmid>
    </source>
</reference>
<dbReference type="Proteomes" id="UP000028488">
    <property type="component" value="Plasmid pPDG4"/>
</dbReference>
<dbReference type="GO" id="GO:0006313">
    <property type="term" value="P:DNA transposition"/>
    <property type="evidence" value="ECO:0007669"/>
    <property type="project" value="InterPro"/>
</dbReference>
<feature type="domain" description="Transposase IS110-like N-terminal" evidence="1">
    <location>
        <begin position="10"/>
        <end position="152"/>
    </location>
</feature>
<geneLocation type="plasmid" evidence="3 4">
    <name>pPDG4</name>
</geneLocation>
<keyword evidence="3" id="KW-0614">Plasmid</keyword>
<dbReference type="PANTHER" id="PTHR33055">
    <property type="entry name" value="TRANSPOSASE FOR INSERTION SEQUENCE ELEMENT IS1111A"/>
    <property type="match status" value="1"/>
</dbReference>
<dbReference type="Pfam" id="PF01548">
    <property type="entry name" value="DEDD_Tnp_IS110"/>
    <property type="match status" value="1"/>
</dbReference>
<proteinExistence type="predicted"/>
<sequence length="342" mass="37785">MNEYDGNQVIGIDLHRQRSVIVRQTAEGEQLSAVRIVNDPVALGLQIEKAGPNPEVVLEATYGWYWAVDALEAAGATVHLAHPLGVKGFRYRRVKNDVRDAGDLADLLRMHRRPRPWIAPPPVREIRELVRYRAKLVALRSGLKAQVHAVLAKAGVLIPVSDLFGVTGRQKLARVPLGEPYAQRVISLLELIDVLDSHEARFVGLIAAELRDHRGYTVIQELPGVGPTLAAVFVAEVGDVHRFADPAHLCSWAGLTPKHRESDTVVHRGHITKQGSKLVRWAAVEAVQRHPTTAKIAADKDRIEARRGKNIAKVAAARKLLTLVYYGLRDGHIRALTRDRAA</sequence>
<dbReference type="Pfam" id="PF02371">
    <property type="entry name" value="Transposase_20"/>
    <property type="match status" value="1"/>
</dbReference>
<dbReference type="AlphaFoldDB" id="A0A076F252"/>
<evidence type="ECO:0000313" key="3">
    <source>
        <dbReference type="EMBL" id="AII11427.1"/>
    </source>
</evidence>
<evidence type="ECO:0000313" key="4">
    <source>
        <dbReference type="Proteomes" id="UP000028488"/>
    </source>
</evidence>
<dbReference type="RefSeq" id="WP_128644211.1">
    <property type="nucleotide sequence ID" value="NZ_CP008951.1"/>
</dbReference>
<organism evidence="3 4">
    <name type="scientific">Rhodococcus opacus</name>
    <name type="common">Nocardia opaca</name>
    <dbReference type="NCBI Taxonomy" id="37919"/>
    <lineage>
        <taxon>Bacteria</taxon>
        <taxon>Bacillati</taxon>
        <taxon>Actinomycetota</taxon>
        <taxon>Actinomycetes</taxon>
        <taxon>Mycobacteriales</taxon>
        <taxon>Nocardiaceae</taxon>
        <taxon>Rhodococcus</taxon>
    </lineage>
</organism>
<dbReference type="GO" id="GO:0003677">
    <property type="term" value="F:DNA binding"/>
    <property type="evidence" value="ECO:0007669"/>
    <property type="project" value="InterPro"/>
</dbReference>
<evidence type="ECO:0000259" key="1">
    <source>
        <dbReference type="Pfam" id="PF01548"/>
    </source>
</evidence>
<dbReference type="EMBL" id="CP008951">
    <property type="protein sequence ID" value="AII11427.1"/>
    <property type="molecule type" value="Genomic_DNA"/>
</dbReference>
<gene>
    <name evidence="3" type="ORF">EP51_46395</name>
</gene>
<dbReference type="NCBIfam" id="NF033542">
    <property type="entry name" value="transpos_IS110"/>
    <property type="match status" value="1"/>
</dbReference>